<dbReference type="Proteomes" id="UP001472677">
    <property type="component" value="Unassembled WGS sequence"/>
</dbReference>
<sequence length="218" mass="23565">MIGTIVKTNTRKIKLNMVDYLRVGITLDVTKPVQRCVTIGVVALNLENSIDAESSTNVPANQARQLDTIPAVQLVVPAAVPDKVLAAIATPNDASLAAHVGADPILNINLGAAMHTTLVTTKVTTITVDSIGLTLANEVVFPTKETDDLDKDMGKYFLPTPSMLSEFKEWLFKNSPSHTAPFDKGTMVSTLRGTKRHSLLHEETNIKKASTPATFFKK</sequence>
<evidence type="ECO:0000313" key="1">
    <source>
        <dbReference type="EMBL" id="KAK8572573.1"/>
    </source>
</evidence>
<comment type="caution">
    <text evidence="1">The sequence shown here is derived from an EMBL/GenBank/DDBJ whole genome shotgun (WGS) entry which is preliminary data.</text>
</comment>
<name>A0ABR2F6E6_9ROSI</name>
<reference evidence="1 2" key="1">
    <citation type="journal article" date="2024" name="G3 (Bethesda)">
        <title>Genome assembly of Hibiscus sabdariffa L. provides insights into metabolisms of medicinal natural products.</title>
        <authorList>
            <person name="Kim T."/>
        </authorList>
    </citation>
    <scope>NUCLEOTIDE SEQUENCE [LARGE SCALE GENOMIC DNA]</scope>
    <source>
        <strain evidence="1">TK-2024</strain>
        <tissue evidence="1">Old leaves</tissue>
    </source>
</reference>
<proteinExistence type="predicted"/>
<dbReference type="EMBL" id="JBBPBM010000008">
    <property type="protein sequence ID" value="KAK8572573.1"/>
    <property type="molecule type" value="Genomic_DNA"/>
</dbReference>
<protein>
    <submittedName>
        <fullName evidence="1">Uncharacterized protein</fullName>
    </submittedName>
</protein>
<evidence type="ECO:0000313" key="2">
    <source>
        <dbReference type="Proteomes" id="UP001472677"/>
    </source>
</evidence>
<keyword evidence="2" id="KW-1185">Reference proteome</keyword>
<accession>A0ABR2F6E6</accession>
<gene>
    <name evidence="1" type="ORF">V6N12_028626</name>
</gene>
<organism evidence="1 2">
    <name type="scientific">Hibiscus sabdariffa</name>
    <name type="common">roselle</name>
    <dbReference type="NCBI Taxonomy" id="183260"/>
    <lineage>
        <taxon>Eukaryota</taxon>
        <taxon>Viridiplantae</taxon>
        <taxon>Streptophyta</taxon>
        <taxon>Embryophyta</taxon>
        <taxon>Tracheophyta</taxon>
        <taxon>Spermatophyta</taxon>
        <taxon>Magnoliopsida</taxon>
        <taxon>eudicotyledons</taxon>
        <taxon>Gunneridae</taxon>
        <taxon>Pentapetalae</taxon>
        <taxon>rosids</taxon>
        <taxon>malvids</taxon>
        <taxon>Malvales</taxon>
        <taxon>Malvaceae</taxon>
        <taxon>Malvoideae</taxon>
        <taxon>Hibiscus</taxon>
    </lineage>
</organism>